<evidence type="ECO:0000313" key="2">
    <source>
        <dbReference type="EMBL" id="GAA4794236.1"/>
    </source>
</evidence>
<proteinExistence type="predicted"/>
<reference evidence="3" key="1">
    <citation type="journal article" date="2019" name="Int. J. Syst. Evol. Microbiol.">
        <title>The Global Catalogue of Microorganisms (GCM) 10K type strain sequencing project: providing services to taxonomists for standard genome sequencing and annotation.</title>
        <authorList>
            <consortium name="The Broad Institute Genomics Platform"/>
            <consortium name="The Broad Institute Genome Sequencing Center for Infectious Disease"/>
            <person name="Wu L."/>
            <person name="Ma J."/>
        </authorList>
    </citation>
    <scope>NUCLEOTIDE SEQUENCE [LARGE SCALE GENOMIC DNA]</scope>
    <source>
        <strain evidence="3">JCM 18324</strain>
    </source>
</reference>
<protein>
    <submittedName>
        <fullName evidence="2">Uncharacterized protein</fullName>
    </submittedName>
</protein>
<evidence type="ECO:0000256" key="1">
    <source>
        <dbReference type="SAM" id="MobiDB-lite"/>
    </source>
</evidence>
<sequence length="45" mass="4522">MTAPRTITPAAAPAADGTAFRLRGDGRTRVEGSTRRAAAGRPGGV</sequence>
<dbReference type="RefSeq" id="WP_345616059.1">
    <property type="nucleotide sequence ID" value="NZ_BAABJV010000023.1"/>
</dbReference>
<name>A0ABP9BE94_9ACTN</name>
<gene>
    <name evidence="2" type="ORF">GCM10023329_53520</name>
</gene>
<dbReference type="Proteomes" id="UP001501147">
    <property type="component" value="Unassembled WGS sequence"/>
</dbReference>
<accession>A0ABP9BE94</accession>
<feature type="region of interest" description="Disordered" evidence="1">
    <location>
        <begin position="1"/>
        <end position="45"/>
    </location>
</feature>
<feature type="compositionally biased region" description="Low complexity" evidence="1">
    <location>
        <begin position="1"/>
        <end position="19"/>
    </location>
</feature>
<keyword evidence="3" id="KW-1185">Reference proteome</keyword>
<comment type="caution">
    <text evidence="2">The sequence shown here is derived from an EMBL/GenBank/DDBJ whole genome shotgun (WGS) entry which is preliminary data.</text>
</comment>
<feature type="compositionally biased region" description="Basic and acidic residues" evidence="1">
    <location>
        <begin position="22"/>
        <end position="34"/>
    </location>
</feature>
<organism evidence="2 3">
    <name type="scientific">Streptomyces sanyensis</name>
    <dbReference type="NCBI Taxonomy" id="568869"/>
    <lineage>
        <taxon>Bacteria</taxon>
        <taxon>Bacillati</taxon>
        <taxon>Actinomycetota</taxon>
        <taxon>Actinomycetes</taxon>
        <taxon>Kitasatosporales</taxon>
        <taxon>Streptomycetaceae</taxon>
        <taxon>Streptomyces</taxon>
    </lineage>
</organism>
<dbReference type="EMBL" id="BAABJV010000023">
    <property type="protein sequence ID" value="GAA4794236.1"/>
    <property type="molecule type" value="Genomic_DNA"/>
</dbReference>
<evidence type="ECO:0000313" key="3">
    <source>
        <dbReference type="Proteomes" id="UP001501147"/>
    </source>
</evidence>